<protein>
    <submittedName>
        <fullName evidence="1">Uncharacterized protein</fullName>
    </submittedName>
</protein>
<reference evidence="1 2" key="1">
    <citation type="journal article" date="2018" name="Mol. Biol. Evol.">
        <title>Broad Genomic Sampling Reveals a Smut Pathogenic Ancestry of the Fungal Clade Ustilaginomycotina.</title>
        <authorList>
            <person name="Kijpornyongpan T."/>
            <person name="Mondo S.J."/>
            <person name="Barry K."/>
            <person name="Sandor L."/>
            <person name="Lee J."/>
            <person name="Lipzen A."/>
            <person name="Pangilinan J."/>
            <person name="LaButti K."/>
            <person name="Hainaut M."/>
            <person name="Henrissat B."/>
            <person name="Grigoriev I.V."/>
            <person name="Spatafora J.W."/>
            <person name="Aime M.C."/>
        </authorList>
    </citation>
    <scope>NUCLEOTIDE SEQUENCE [LARGE SCALE GENOMIC DNA]</scope>
    <source>
        <strain evidence="1 2">SA 807</strain>
    </source>
</reference>
<name>A0ACD0NVW2_9BASI</name>
<dbReference type="Proteomes" id="UP000245626">
    <property type="component" value="Unassembled WGS sequence"/>
</dbReference>
<dbReference type="EMBL" id="KZ819980">
    <property type="protein sequence ID" value="PWN50003.1"/>
    <property type="molecule type" value="Genomic_DNA"/>
</dbReference>
<accession>A0ACD0NVW2</accession>
<sequence length="459" mass="51246">MPSNQRPLTGKTKYKKVGADSRVDLYGKVLFVFSLGFFLASVLFSLGSRSVTSNTSYSTATRKGSRCDPFEQPGFVQPPRSAQDIATWRNFDPSCQPSSLLSTLLTKLDPSRDASQPSNKRKPHSTTLAENELYSFLSNRTVLLIGDLVDRTLVKHFCTIVGHKAQAVDRNHPWGEALYNVPTKHIFPNTQSGTGYDGNAKPKIAESVALAHYCYLPEYDFLITSVYSYGADTSDFWHLQESYHPPSLYEHRISDLYFPYLKSLASKASTSPALPKPRQSVTPDLIFFNSGFWDLARWSQQDITNGNSAISDLTEERLLWWRSRMVDMLSATRKAWPASRIVWRDTHYPVASEASTVEWFLGQNDAQSRKNHPLFHTSRIAQINNARQATLSPHGDDVVKGKLSRSARMPKGVASAPIGSMTLGQDHHSIDPLNPGLNPTGAIFSEMMLWQLRAAVEGS</sequence>
<evidence type="ECO:0000313" key="1">
    <source>
        <dbReference type="EMBL" id="PWN50003.1"/>
    </source>
</evidence>
<gene>
    <name evidence="1" type="ORF">IE53DRAFT_316589</name>
</gene>
<organism evidence="1 2">
    <name type="scientific">Violaceomyces palustris</name>
    <dbReference type="NCBI Taxonomy" id="1673888"/>
    <lineage>
        <taxon>Eukaryota</taxon>
        <taxon>Fungi</taxon>
        <taxon>Dikarya</taxon>
        <taxon>Basidiomycota</taxon>
        <taxon>Ustilaginomycotina</taxon>
        <taxon>Ustilaginomycetes</taxon>
        <taxon>Violaceomycetales</taxon>
        <taxon>Violaceomycetaceae</taxon>
        <taxon>Violaceomyces</taxon>
    </lineage>
</organism>
<evidence type="ECO:0000313" key="2">
    <source>
        <dbReference type="Proteomes" id="UP000245626"/>
    </source>
</evidence>
<proteinExistence type="predicted"/>
<keyword evidence="2" id="KW-1185">Reference proteome</keyword>